<dbReference type="EMBL" id="CAJVPS010000101">
    <property type="protein sequence ID" value="CAG8451903.1"/>
    <property type="molecule type" value="Genomic_DNA"/>
</dbReference>
<keyword evidence="2" id="KW-1185">Reference proteome</keyword>
<accession>A0A9N8VI67</accession>
<organism evidence="1 2">
    <name type="scientific">Ambispora leptoticha</name>
    <dbReference type="NCBI Taxonomy" id="144679"/>
    <lineage>
        <taxon>Eukaryota</taxon>
        <taxon>Fungi</taxon>
        <taxon>Fungi incertae sedis</taxon>
        <taxon>Mucoromycota</taxon>
        <taxon>Glomeromycotina</taxon>
        <taxon>Glomeromycetes</taxon>
        <taxon>Archaeosporales</taxon>
        <taxon>Ambisporaceae</taxon>
        <taxon>Ambispora</taxon>
    </lineage>
</organism>
<dbReference type="AlphaFoldDB" id="A0A9N8VI67"/>
<dbReference type="Proteomes" id="UP000789508">
    <property type="component" value="Unassembled WGS sequence"/>
</dbReference>
<comment type="caution">
    <text evidence="1">The sequence shown here is derived from an EMBL/GenBank/DDBJ whole genome shotgun (WGS) entry which is preliminary data.</text>
</comment>
<gene>
    <name evidence="1" type="ORF">ALEPTO_LOCUS1058</name>
</gene>
<reference evidence="1" key="1">
    <citation type="submission" date="2021-06" db="EMBL/GenBank/DDBJ databases">
        <authorList>
            <person name="Kallberg Y."/>
            <person name="Tangrot J."/>
            <person name="Rosling A."/>
        </authorList>
    </citation>
    <scope>NUCLEOTIDE SEQUENCE</scope>
    <source>
        <strain evidence="1">FL130A</strain>
    </source>
</reference>
<sequence length="127" mass="15380">MLRDSTPENENIFRNYDERYNHTYQFTRKNFNGSNSHYNMYHLDRSSLTDEQLADVGYVFNDLSPSDNTACYTIKLFLLRNEFDSYRTPKNKHINLLEEPPQMDTSQIVKFRKRRELDEILLDWRTN</sequence>
<evidence type="ECO:0000313" key="2">
    <source>
        <dbReference type="Proteomes" id="UP000789508"/>
    </source>
</evidence>
<proteinExistence type="predicted"/>
<evidence type="ECO:0000313" key="1">
    <source>
        <dbReference type="EMBL" id="CAG8451903.1"/>
    </source>
</evidence>
<protein>
    <submittedName>
        <fullName evidence="1">8792_t:CDS:1</fullName>
    </submittedName>
</protein>
<name>A0A9N8VI67_9GLOM</name>